<dbReference type="PANTHER" id="PTHR42781:SF4">
    <property type="entry name" value="SPERMIDINE_PUTRESCINE IMPORT ATP-BINDING PROTEIN POTA"/>
    <property type="match status" value="1"/>
</dbReference>
<name>A0ABS8BQH1_9RHOB</name>
<comment type="caution">
    <text evidence="5">The sequence shown here is derived from an EMBL/GenBank/DDBJ whole genome shotgun (WGS) entry which is preliminary data.</text>
</comment>
<evidence type="ECO:0000256" key="2">
    <source>
        <dbReference type="ARBA" id="ARBA00022741"/>
    </source>
</evidence>
<dbReference type="Proteomes" id="UP001138961">
    <property type="component" value="Unassembled WGS sequence"/>
</dbReference>
<dbReference type="InterPro" id="IPR003593">
    <property type="entry name" value="AAA+_ATPase"/>
</dbReference>
<dbReference type="Gene3D" id="2.40.50.100">
    <property type="match status" value="1"/>
</dbReference>
<dbReference type="InterPro" id="IPR013611">
    <property type="entry name" value="Transp-assoc_OB_typ2"/>
</dbReference>
<dbReference type="Gene3D" id="3.40.50.300">
    <property type="entry name" value="P-loop containing nucleotide triphosphate hydrolases"/>
    <property type="match status" value="1"/>
</dbReference>
<evidence type="ECO:0000256" key="1">
    <source>
        <dbReference type="ARBA" id="ARBA00022448"/>
    </source>
</evidence>
<proteinExistence type="predicted"/>
<evidence type="ECO:0000313" key="5">
    <source>
        <dbReference type="EMBL" id="MCB5197968.1"/>
    </source>
</evidence>
<dbReference type="SMART" id="SM00382">
    <property type="entry name" value="AAA"/>
    <property type="match status" value="1"/>
</dbReference>
<keyword evidence="6" id="KW-1185">Reference proteome</keyword>
<dbReference type="SUPFAM" id="SSF52540">
    <property type="entry name" value="P-loop containing nucleoside triphosphate hydrolases"/>
    <property type="match status" value="1"/>
</dbReference>
<dbReference type="Pfam" id="PF00005">
    <property type="entry name" value="ABC_tran"/>
    <property type="match status" value="1"/>
</dbReference>
<dbReference type="InterPro" id="IPR017871">
    <property type="entry name" value="ABC_transporter-like_CS"/>
</dbReference>
<evidence type="ECO:0000256" key="3">
    <source>
        <dbReference type="ARBA" id="ARBA00022840"/>
    </source>
</evidence>
<evidence type="ECO:0000259" key="4">
    <source>
        <dbReference type="PROSITE" id="PS50893"/>
    </source>
</evidence>
<feature type="domain" description="ABC transporter" evidence="4">
    <location>
        <begin position="5"/>
        <end position="236"/>
    </location>
</feature>
<keyword evidence="1" id="KW-0813">Transport</keyword>
<dbReference type="SUPFAM" id="SSF50331">
    <property type="entry name" value="MOP-like"/>
    <property type="match status" value="1"/>
</dbReference>
<keyword evidence="2" id="KW-0547">Nucleotide-binding</keyword>
<protein>
    <submittedName>
        <fullName evidence="5">ABC transporter ATP-binding protein</fullName>
    </submittedName>
</protein>
<dbReference type="Pfam" id="PF08402">
    <property type="entry name" value="TOBE_2"/>
    <property type="match status" value="1"/>
</dbReference>
<gene>
    <name evidence="5" type="ORF">LGQ03_01815</name>
</gene>
<keyword evidence="3 5" id="KW-0067">ATP-binding</keyword>
<dbReference type="PANTHER" id="PTHR42781">
    <property type="entry name" value="SPERMIDINE/PUTRESCINE IMPORT ATP-BINDING PROTEIN POTA"/>
    <property type="match status" value="1"/>
</dbReference>
<organism evidence="5 6">
    <name type="scientific">Loktanella gaetbuli</name>
    <dbReference type="NCBI Taxonomy" id="2881335"/>
    <lineage>
        <taxon>Bacteria</taxon>
        <taxon>Pseudomonadati</taxon>
        <taxon>Pseudomonadota</taxon>
        <taxon>Alphaproteobacteria</taxon>
        <taxon>Rhodobacterales</taxon>
        <taxon>Roseobacteraceae</taxon>
        <taxon>Loktanella</taxon>
    </lineage>
</organism>
<dbReference type="InterPro" id="IPR050093">
    <property type="entry name" value="ABC_SmlMolc_Importer"/>
</dbReference>
<dbReference type="GO" id="GO:0005524">
    <property type="term" value="F:ATP binding"/>
    <property type="evidence" value="ECO:0007669"/>
    <property type="project" value="UniProtKB-KW"/>
</dbReference>
<evidence type="ECO:0000313" key="6">
    <source>
        <dbReference type="Proteomes" id="UP001138961"/>
    </source>
</evidence>
<dbReference type="InterPro" id="IPR008995">
    <property type="entry name" value="Mo/tungstate-bd_C_term_dom"/>
</dbReference>
<reference evidence="5" key="1">
    <citation type="submission" date="2021-10" db="EMBL/GenBank/DDBJ databases">
        <title>Loktanella gaetbuli sp. nov., isolated from a tidal flat.</title>
        <authorList>
            <person name="Park S."/>
            <person name="Yoon J.-H."/>
        </authorList>
    </citation>
    <scope>NUCLEOTIDE SEQUENCE</scope>
    <source>
        <strain evidence="5">TSTF-M6</strain>
    </source>
</reference>
<sequence>MTDLIKLRGVNKYYGTYHALRDIDLTIRAGEFFSLLGPSGCGKTTLLRVIAGFEGVSDGTVMISDRDMANVPPNQRPTNMVFQSYAIFPHLTVAENVAFGLRKRSDIAKSARAGLVEEALEMVGLGGYGKRAAHALSGGQRQRVALARALILKPKVLLLDEPLSALDKKMREHMQVELIRLQRHVGITFILVTHDQEEALVMSDRIAVMFAGEIGQMDDPETLYRRPKSRRVAEFIGKMNFLPGQVTALSAAGEASSGAPLAGHAPGTVPPNRTNRLLTDLMDKIAPGTEANADTDTAEEAAASPEVMTVDIAGLGAAQISVDQAPEGAKLGEVAVGIRPETLAILFEGEMPKRHECPGVVDEVVYYGDMTYYDVRIKDVPQPLTIAMKNLIGRPVLEVGAACRVAWDDRALVLF</sequence>
<accession>A0ABS8BQH1</accession>
<dbReference type="InterPro" id="IPR027417">
    <property type="entry name" value="P-loop_NTPase"/>
</dbReference>
<dbReference type="RefSeq" id="WP_226747018.1">
    <property type="nucleotide sequence ID" value="NZ_JAJATZ010000001.1"/>
</dbReference>
<dbReference type="PROSITE" id="PS50893">
    <property type="entry name" value="ABC_TRANSPORTER_2"/>
    <property type="match status" value="1"/>
</dbReference>
<dbReference type="EMBL" id="JAJATZ010000001">
    <property type="protein sequence ID" value="MCB5197968.1"/>
    <property type="molecule type" value="Genomic_DNA"/>
</dbReference>
<dbReference type="PROSITE" id="PS00211">
    <property type="entry name" value="ABC_TRANSPORTER_1"/>
    <property type="match status" value="1"/>
</dbReference>
<dbReference type="InterPro" id="IPR003439">
    <property type="entry name" value="ABC_transporter-like_ATP-bd"/>
</dbReference>